<dbReference type="AlphaFoldDB" id="A0A1L9RUC5"/>
<evidence type="ECO:0000256" key="1">
    <source>
        <dbReference type="SAM" id="Phobius"/>
    </source>
</evidence>
<name>A0A1L9RUC5_ASPWE</name>
<dbReference type="GeneID" id="63750239"/>
<keyword evidence="1" id="KW-1133">Transmembrane helix</keyword>
<proteinExistence type="predicted"/>
<dbReference type="Proteomes" id="UP000184383">
    <property type="component" value="Unassembled WGS sequence"/>
</dbReference>
<organism evidence="2 3">
    <name type="scientific">Aspergillus wentii DTO 134E9</name>
    <dbReference type="NCBI Taxonomy" id="1073089"/>
    <lineage>
        <taxon>Eukaryota</taxon>
        <taxon>Fungi</taxon>
        <taxon>Dikarya</taxon>
        <taxon>Ascomycota</taxon>
        <taxon>Pezizomycotina</taxon>
        <taxon>Eurotiomycetes</taxon>
        <taxon>Eurotiomycetidae</taxon>
        <taxon>Eurotiales</taxon>
        <taxon>Aspergillaceae</taxon>
        <taxon>Aspergillus</taxon>
        <taxon>Aspergillus subgen. Cremei</taxon>
    </lineage>
</organism>
<dbReference type="VEuPathDB" id="FungiDB:ASPWEDRAFT_36177"/>
<keyword evidence="1" id="KW-0812">Transmembrane</keyword>
<accession>A0A1L9RUC5</accession>
<reference evidence="3" key="1">
    <citation type="journal article" date="2017" name="Genome Biol.">
        <title>Comparative genomics reveals high biological diversity and specific adaptations in the industrially and medically important fungal genus Aspergillus.</title>
        <authorList>
            <person name="de Vries R.P."/>
            <person name="Riley R."/>
            <person name="Wiebenga A."/>
            <person name="Aguilar-Osorio G."/>
            <person name="Amillis S."/>
            <person name="Uchima C.A."/>
            <person name="Anderluh G."/>
            <person name="Asadollahi M."/>
            <person name="Askin M."/>
            <person name="Barry K."/>
            <person name="Battaglia E."/>
            <person name="Bayram O."/>
            <person name="Benocci T."/>
            <person name="Braus-Stromeyer S.A."/>
            <person name="Caldana C."/>
            <person name="Canovas D."/>
            <person name="Cerqueira G.C."/>
            <person name="Chen F."/>
            <person name="Chen W."/>
            <person name="Choi C."/>
            <person name="Clum A."/>
            <person name="Dos Santos R.A."/>
            <person name="Damasio A.R."/>
            <person name="Diallinas G."/>
            <person name="Emri T."/>
            <person name="Fekete E."/>
            <person name="Flipphi M."/>
            <person name="Freyberg S."/>
            <person name="Gallo A."/>
            <person name="Gournas C."/>
            <person name="Habgood R."/>
            <person name="Hainaut M."/>
            <person name="Harispe M.L."/>
            <person name="Henrissat B."/>
            <person name="Hilden K.S."/>
            <person name="Hope R."/>
            <person name="Hossain A."/>
            <person name="Karabika E."/>
            <person name="Karaffa L."/>
            <person name="Karanyi Z."/>
            <person name="Krasevec N."/>
            <person name="Kuo A."/>
            <person name="Kusch H."/>
            <person name="LaButti K."/>
            <person name="Lagendijk E.L."/>
            <person name="Lapidus A."/>
            <person name="Levasseur A."/>
            <person name="Lindquist E."/>
            <person name="Lipzen A."/>
            <person name="Logrieco A.F."/>
            <person name="MacCabe A."/>
            <person name="Maekelae M.R."/>
            <person name="Malavazi I."/>
            <person name="Melin P."/>
            <person name="Meyer V."/>
            <person name="Mielnichuk N."/>
            <person name="Miskei M."/>
            <person name="Molnar A.P."/>
            <person name="Mule G."/>
            <person name="Ngan C.Y."/>
            <person name="Orejas M."/>
            <person name="Orosz E."/>
            <person name="Ouedraogo J.P."/>
            <person name="Overkamp K.M."/>
            <person name="Park H.-S."/>
            <person name="Perrone G."/>
            <person name="Piumi F."/>
            <person name="Punt P.J."/>
            <person name="Ram A.F."/>
            <person name="Ramon A."/>
            <person name="Rauscher S."/>
            <person name="Record E."/>
            <person name="Riano-Pachon D.M."/>
            <person name="Robert V."/>
            <person name="Roehrig J."/>
            <person name="Ruller R."/>
            <person name="Salamov A."/>
            <person name="Salih N.S."/>
            <person name="Samson R.A."/>
            <person name="Sandor E."/>
            <person name="Sanguinetti M."/>
            <person name="Schuetze T."/>
            <person name="Sepcic K."/>
            <person name="Shelest E."/>
            <person name="Sherlock G."/>
            <person name="Sophianopoulou V."/>
            <person name="Squina F.M."/>
            <person name="Sun H."/>
            <person name="Susca A."/>
            <person name="Todd R.B."/>
            <person name="Tsang A."/>
            <person name="Unkles S.E."/>
            <person name="van de Wiele N."/>
            <person name="van Rossen-Uffink D."/>
            <person name="Oliveira J.V."/>
            <person name="Vesth T.C."/>
            <person name="Visser J."/>
            <person name="Yu J.-H."/>
            <person name="Zhou M."/>
            <person name="Andersen M.R."/>
            <person name="Archer D.B."/>
            <person name="Baker S.E."/>
            <person name="Benoit I."/>
            <person name="Brakhage A.A."/>
            <person name="Braus G.H."/>
            <person name="Fischer R."/>
            <person name="Frisvad J.C."/>
            <person name="Goldman G.H."/>
            <person name="Houbraken J."/>
            <person name="Oakley B."/>
            <person name="Pocsi I."/>
            <person name="Scazzocchio C."/>
            <person name="Seiboth B."/>
            <person name="vanKuyk P.A."/>
            <person name="Wortman J."/>
            <person name="Dyer P.S."/>
            <person name="Grigoriev I.V."/>
        </authorList>
    </citation>
    <scope>NUCLEOTIDE SEQUENCE [LARGE SCALE GENOMIC DNA]</scope>
    <source>
        <strain evidence="3">DTO 134E9</strain>
    </source>
</reference>
<dbReference type="RefSeq" id="XP_040692205.1">
    <property type="nucleotide sequence ID" value="XM_040834391.1"/>
</dbReference>
<dbReference type="EMBL" id="KV878210">
    <property type="protein sequence ID" value="OJJ38529.1"/>
    <property type="molecule type" value="Genomic_DNA"/>
</dbReference>
<keyword evidence="3" id="KW-1185">Reference proteome</keyword>
<protein>
    <submittedName>
        <fullName evidence="2">Uncharacterized protein</fullName>
    </submittedName>
</protein>
<feature type="transmembrane region" description="Helical" evidence="1">
    <location>
        <begin position="34"/>
        <end position="54"/>
    </location>
</feature>
<evidence type="ECO:0000313" key="2">
    <source>
        <dbReference type="EMBL" id="OJJ38529.1"/>
    </source>
</evidence>
<evidence type="ECO:0000313" key="3">
    <source>
        <dbReference type="Proteomes" id="UP000184383"/>
    </source>
</evidence>
<gene>
    <name evidence="2" type="ORF">ASPWEDRAFT_36177</name>
</gene>
<keyword evidence="1" id="KW-0472">Membrane</keyword>
<sequence length="62" mass="7092">MLEKVVIGKNRRVRGDAKVRRVENSTRSARTARALIYFEALQSTLVPSLVLVVYDMRLWSTA</sequence>